<feature type="compositionally biased region" description="Basic and acidic residues" evidence="1">
    <location>
        <begin position="1"/>
        <end position="12"/>
    </location>
</feature>
<reference evidence="3 5" key="2">
    <citation type="submission" date="2019-04" db="EMBL/GenBank/DDBJ databases">
        <title>Draft genome sequence data and analysis of a Fermenting Bacterium, Geotoga petraea strain HO-Geo1, isolated from heavy-oil petroleum reservoir in Russia.</title>
        <authorList>
            <person name="Grouzdev D.S."/>
            <person name="Semenova E.M."/>
            <person name="Sokolova D.S."/>
            <person name="Tourova T.P."/>
            <person name="Poltaraus A.B."/>
            <person name="Nazina T.N."/>
        </authorList>
    </citation>
    <scope>NUCLEOTIDE SEQUENCE [LARGE SCALE GENOMIC DNA]</scope>
    <source>
        <strain evidence="3 5">HO-Geo1</strain>
    </source>
</reference>
<gene>
    <name evidence="3" type="ORF">E4650_08675</name>
    <name evidence="2" type="ORF">SAMN04488588_1359</name>
</gene>
<keyword evidence="4" id="KW-1185">Reference proteome</keyword>
<dbReference type="EMBL" id="SRME01000005">
    <property type="protein sequence ID" value="TGG87367.1"/>
    <property type="molecule type" value="Genomic_DNA"/>
</dbReference>
<dbReference type="EMBL" id="FMYV01000005">
    <property type="protein sequence ID" value="SDC58263.1"/>
    <property type="molecule type" value="Genomic_DNA"/>
</dbReference>
<evidence type="ECO:0000313" key="3">
    <source>
        <dbReference type="EMBL" id="TGG87367.1"/>
    </source>
</evidence>
<reference evidence="2 4" key="1">
    <citation type="submission" date="2016-10" db="EMBL/GenBank/DDBJ databases">
        <authorList>
            <person name="de Groot N.N."/>
        </authorList>
    </citation>
    <scope>NUCLEOTIDE SEQUENCE [LARGE SCALE GENOMIC DNA]</scope>
    <source>
        <strain evidence="2 4">WG14</strain>
    </source>
</reference>
<dbReference type="OrthoDB" id="279123at2"/>
<feature type="region of interest" description="Disordered" evidence="1">
    <location>
        <begin position="1"/>
        <end position="23"/>
    </location>
</feature>
<evidence type="ECO:0000313" key="4">
    <source>
        <dbReference type="Proteomes" id="UP000199322"/>
    </source>
</evidence>
<dbReference type="RefSeq" id="WP_091403962.1">
    <property type="nucleotide sequence ID" value="NZ_FMYV01000005.1"/>
</dbReference>
<evidence type="ECO:0000256" key="1">
    <source>
        <dbReference type="SAM" id="MobiDB-lite"/>
    </source>
</evidence>
<dbReference type="Proteomes" id="UP000199322">
    <property type="component" value="Unassembled WGS sequence"/>
</dbReference>
<name>A0A1G6MRS3_9BACT</name>
<evidence type="ECO:0000313" key="2">
    <source>
        <dbReference type="EMBL" id="SDC58263.1"/>
    </source>
</evidence>
<dbReference type="Proteomes" id="UP000297288">
    <property type="component" value="Unassembled WGS sequence"/>
</dbReference>
<accession>A0A1G6MRS3</accession>
<dbReference type="AlphaFoldDB" id="A0A1G6MRS3"/>
<protein>
    <submittedName>
        <fullName evidence="2">Uncharacterized protein</fullName>
    </submittedName>
</protein>
<dbReference type="STRING" id="28234.SAMN04488588_1359"/>
<sequence length="150" mass="17478">MKMTPELKKAKDNMQPGEITSEGFLGDDQRELVDIIEKDEEIMESMGIDYTDLVEKMHYVMNEGRKGLGESIKVDEKWDVRVDESRGFLACPFEDGIFRKINVIVKNISNDEEIIFTDLSVHLLEKHHFHQGKGTNFRLNPKKLKKVFYE</sequence>
<evidence type="ECO:0000313" key="5">
    <source>
        <dbReference type="Proteomes" id="UP000297288"/>
    </source>
</evidence>
<organism evidence="2 4">
    <name type="scientific">Geotoga petraea</name>
    <dbReference type="NCBI Taxonomy" id="28234"/>
    <lineage>
        <taxon>Bacteria</taxon>
        <taxon>Thermotogati</taxon>
        <taxon>Thermotogota</taxon>
        <taxon>Thermotogae</taxon>
        <taxon>Petrotogales</taxon>
        <taxon>Petrotogaceae</taxon>
        <taxon>Geotoga</taxon>
    </lineage>
</organism>
<proteinExistence type="predicted"/>